<evidence type="ECO:0000256" key="9">
    <source>
        <dbReference type="RuleBase" id="RU369079"/>
    </source>
</evidence>
<comment type="function">
    <text evidence="9">Part of the tripartite ATP-independent periplasmic (TRAP) transport system.</text>
</comment>
<evidence type="ECO:0000256" key="6">
    <source>
        <dbReference type="ARBA" id="ARBA00022989"/>
    </source>
</evidence>
<evidence type="ECO:0000256" key="2">
    <source>
        <dbReference type="ARBA" id="ARBA00022448"/>
    </source>
</evidence>
<dbReference type="RefSeq" id="WP_394470683.1">
    <property type="nucleotide sequence ID" value="NZ_JBIGHY010000003.1"/>
</dbReference>
<evidence type="ECO:0000256" key="4">
    <source>
        <dbReference type="ARBA" id="ARBA00022519"/>
    </source>
</evidence>
<comment type="caution">
    <text evidence="11">The sequence shown here is derived from an EMBL/GenBank/DDBJ whole genome shotgun (WGS) entry which is preliminary data.</text>
</comment>
<dbReference type="InterPro" id="IPR007387">
    <property type="entry name" value="TRAP_DctQ"/>
</dbReference>
<name>A0ABW7EMC3_9BURK</name>
<evidence type="ECO:0000256" key="1">
    <source>
        <dbReference type="ARBA" id="ARBA00004429"/>
    </source>
</evidence>
<reference evidence="11 12" key="1">
    <citation type="submission" date="2024-09" db="EMBL/GenBank/DDBJ databases">
        <title>Novel species of the genus Pelomonas and Roseateles isolated from streams.</title>
        <authorList>
            <person name="Lu H."/>
        </authorList>
    </citation>
    <scope>NUCLEOTIDE SEQUENCE [LARGE SCALE GENOMIC DNA]</scope>
    <source>
        <strain evidence="11 12">DC23W</strain>
    </source>
</reference>
<gene>
    <name evidence="11" type="ORF">ACG02S_11970</name>
</gene>
<sequence length="183" mass="19594">MTSPVPDVAAAASPAGPPSDSAFTRLCALLAKASLMLAVVMLIGVILCVQTQVVGRYIFNDTPTWAESLALQLVLYVTALGVAVGVRDAGHIGLESLVSLLPEAWRLKLELLIHALVALFGGLMAWSGWVWTTMNWSERDPMLGIPVGVNYLALVIAGALIVLFSIEHMVALLRHEEVVPAWN</sequence>
<keyword evidence="7 9" id="KW-0472">Membrane</keyword>
<feature type="transmembrane region" description="Helical" evidence="9">
    <location>
        <begin position="111"/>
        <end position="131"/>
    </location>
</feature>
<feature type="domain" description="Tripartite ATP-independent periplasmic transporters DctQ component" evidence="10">
    <location>
        <begin position="46"/>
        <end position="174"/>
    </location>
</feature>
<keyword evidence="4 9" id="KW-0997">Cell inner membrane</keyword>
<keyword evidence="2 9" id="KW-0813">Transport</keyword>
<evidence type="ECO:0000256" key="7">
    <source>
        <dbReference type="ARBA" id="ARBA00023136"/>
    </source>
</evidence>
<dbReference type="EMBL" id="JBIGHY010000003">
    <property type="protein sequence ID" value="MFG6414613.1"/>
    <property type="molecule type" value="Genomic_DNA"/>
</dbReference>
<feature type="transmembrane region" description="Helical" evidence="9">
    <location>
        <begin position="143"/>
        <end position="166"/>
    </location>
</feature>
<dbReference type="Proteomes" id="UP001606300">
    <property type="component" value="Unassembled WGS sequence"/>
</dbReference>
<evidence type="ECO:0000256" key="3">
    <source>
        <dbReference type="ARBA" id="ARBA00022475"/>
    </source>
</evidence>
<proteinExistence type="inferred from homology"/>
<keyword evidence="6 9" id="KW-1133">Transmembrane helix</keyword>
<comment type="subcellular location">
    <subcellularLocation>
        <location evidence="1 9">Cell inner membrane</location>
        <topology evidence="1 9">Multi-pass membrane protein</topology>
    </subcellularLocation>
</comment>
<accession>A0ABW7EMC3</accession>
<keyword evidence="3" id="KW-1003">Cell membrane</keyword>
<comment type="similarity">
    <text evidence="8 9">Belongs to the TRAP transporter small permease family.</text>
</comment>
<keyword evidence="12" id="KW-1185">Reference proteome</keyword>
<comment type="caution">
    <text evidence="9">Lacks conserved residue(s) required for the propagation of feature annotation.</text>
</comment>
<evidence type="ECO:0000256" key="5">
    <source>
        <dbReference type="ARBA" id="ARBA00022692"/>
    </source>
</evidence>
<evidence type="ECO:0000259" key="10">
    <source>
        <dbReference type="Pfam" id="PF04290"/>
    </source>
</evidence>
<dbReference type="Pfam" id="PF04290">
    <property type="entry name" value="DctQ"/>
    <property type="match status" value="1"/>
</dbReference>
<evidence type="ECO:0000313" key="11">
    <source>
        <dbReference type="EMBL" id="MFG6414613.1"/>
    </source>
</evidence>
<dbReference type="InterPro" id="IPR055348">
    <property type="entry name" value="DctQ"/>
</dbReference>
<evidence type="ECO:0000256" key="8">
    <source>
        <dbReference type="ARBA" id="ARBA00038436"/>
    </source>
</evidence>
<feature type="transmembrane region" description="Helical" evidence="9">
    <location>
        <begin position="35"/>
        <end position="58"/>
    </location>
</feature>
<evidence type="ECO:0000313" key="12">
    <source>
        <dbReference type="Proteomes" id="UP001606300"/>
    </source>
</evidence>
<comment type="subunit">
    <text evidence="9">The complex comprises the extracytoplasmic solute receptor protein and the two transmembrane proteins.</text>
</comment>
<organism evidence="11 12">
    <name type="scientific">Pelomonas dachongensis</name>
    <dbReference type="NCBI Taxonomy" id="3299029"/>
    <lineage>
        <taxon>Bacteria</taxon>
        <taxon>Pseudomonadati</taxon>
        <taxon>Pseudomonadota</taxon>
        <taxon>Betaproteobacteria</taxon>
        <taxon>Burkholderiales</taxon>
        <taxon>Sphaerotilaceae</taxon>
        <taxon>Roseateles</taxon>
    </lineage>
</organism>
<protein>
    <recommendedName>
        <fullName evidence="9">TRAP transporter small permease protein</fullName>
    </recommendedName>
</protein>
<dbReference type="PANTHER" id="PTHR35011">
    <property type="entry name" value="2,3-DIKETO-L-GULONATE TRAP TRANSPORTER SMALL PERMEASE PROTEIN YIAM"/>
    <property type="match status" value="1"/>
</dbReference>
<keyword evidence="5 9" id="KW-0812">Transmembrane</keyword>
<dbReference type="PANTHER" id="PTHR35011:SF11">
    <property type="entry name" value="TRAP TRANSPORTER SMALL PERMEASE PROTEIN"/>
    <property type="match status" value="1"/>
</dbReference>